<dbReference type="PROSITE" id="PS51257">
    <property type="entry name" value="PROKAR_LIPOPROTEIN"/>
    <property type="match status" value="1"/>
</dbReference>
<protein>
    <submittedName>
        <fullName evidence="2">TlpA family protein disulfide reductase</fullName>
    </submittedName>
</protein>
<reference evidence="2 3" key="1">
    <citation type="submission" date="2020-05" db="EMBL/GenBank/DDBJ databases">
        <title>Flexivirga sp. ID2601S isolated from air conditioner.</title>
        <authorList>
            <person name="Kim D.H."/>
        </authorList>
    </citation>
    <scope>NUCLEOTIDE SEQUENCE [LARGE SCALE GENOMIC DNA]</scope>
    <source>
        <strain evidence="2 3">ID2601S</strain>
    </source>
</reference>
<dbReference type="AlphaFoldDB" id="A0A849AKV4"/>
<organism evidence="2 3">
    <name type="scientific">Flexivirga aerilata</name>
    <dbReference type="NCBI Taxonomy" id="1656889"/>
    <lineage>
        <taxon>Bacteria</taxon>
        <taxon>Bacillati</taxon>
        <taxon>Actinomycetota</taxon>
        <taxon>Actinomycetes</taxon>
        <taxon>Micrococcales</taxon>
        <taxon>Dermacoccaceae</taxon>
        <taxon>Flexivirga</taxon>
    </lineage>
</organism>
<accession>A0A849AKV4</accession>
<feature type="signal peptide" evidence="1">
    <location>
        <begin position="1"/>
        <end position="19"/>
    </location>
</feature>
<keyword evidence="3" id="KW-1185">Reference proteome</keyword>
<dbReference type="Gene3D" id="3.40.30.10">
    <property type="entry name" value="Glutaredoxin"/>
    <property type="match status" value="1"/>
</dbReference>
<sequence>MTRRASAGLVMLAAGAVLTGCGATSTASSPQTPSAAAGPHSGAAPAVSTALRTINGSTVRVPSSKPSVLVFISISCADCSAAAKAVAQASRTSGDKATFLAVDLDPGVAPRDLSGFLSSVNAKNLPSVVDEKAALTGKYQVSALSSVIVINPAGKVTYRAVNPTANAITAAVAHSS</sequence>
<comment type="caution">
    <text evidence="2">The sequence shown here is derived from an EMBL/GenBank/DDBJ whole genome shotgun (WGS) entry which is preliminary data.</text>
</comment>
<dbReference type="Proteomes" id="UP000557772">
    <property type="component" value="Unassembled WGS sequence"/>
</dbReference>
<dbReference type="RefSeq" id="WP_171155190.1">
    <property type="nucleotide sequence ID" value="NZ_JABENB010000001.1"/>
</dbReference>
<keyword evidence="1" id="KW-0732">Signal</keyword>
<name>A0A849AKV4_9MICO</name>
<dbReference type="InterPro" id="IPR036249">
    <property type="entry name" value="Thioredoxin-like_sf"/>
</dbReference>
<evidence type="ECO:0000313" key="2">
    <source>
        <dbReference type="EMBL" id="NNG39961.1"/>
    </source>
</evidence>
<gene>
    <name evidence="2" type="ORF">HJ588_11855</name>
</gene>
<dbReference type="EMBL" id="JABENB010000001">
    <property type="protein sequence ID" value="NNG39961.1"/>
    <property type="molecule type" value="Genomic_DNA"/>
</dbReference>
<feature type="chain" id="PRO_5039081094" evidence="1">
    <location>
        <begin position="20"/>
        <end position="176"/>
    </location>
</feature>
<proteinExistence type="predicted"/>
<dbReference type="SUPFAM" id="SSF52833">
    <property type="entry name" value="Thioredoxin-like"/>
    <property type="match status" value="1"/>
</dbReference>
<evidence type="ECO:0000313" key="3">
    <source>
        <dbReference type="Proteomes" id="UP000557772"/>
    </source>
</evidence>
<evidence type="ECO:0000256" key="1">
    <source>
        <dbReference type="SAM" id="SignalP"/>
    </source>
</evidence>